<sequence length="718" mass="74740">MSSDFETLSCNLESSEPRRRHCRRSSSSIGCDSDTLDDLIADDDAQLLRRLAVRNSAPGAGARRALSSDHASAHLGRRESALYGYRAYGVTGGVAATSPAARGGACGTMPLSTKGPITCCHQPATVAHTTVKSTDSLDNLGGAFTATVVTPRAPGGGGVSWASATAAPTTTAAHASAFRDREAASLVERQVTCPPDTSSLTSVTSAATMTASATTGRTHDSTNDDDSSEDNEGAEEGRAHLKGGHTVQHRRLAHDASEAAAASRTPQPTSRAPPHRSARDFDGFYNTGLLLEDDDDDDDDAAESELSRRPARAVDSAAAPFPSTALNASLLYMQGPAGQRGSDAPISFRRAQAAPATPGPHTKGHGKRPASPTSAKKSTVTAARPLFIASRREAASEELCRLAVALPTMTTVHWLSLVITLLVPVNLLCLDVMALGWIRRRVDASYGGTSALPSSGLTTSPTSLRVVICGAAGVSTGVAEAPSSCGNDSGFTFNMGAPTFTSTSGGGGGCGRSGSSSGGSTAGAGNPRRVDAKTSSFSSAHTVPALCSVILWLLAPNGLLCRLVIHRLRRPTGEAVADDHEPEDESVVNLSPSLAATAAAPSTPSPLHRSAASSTDEYRHLRAEWQVCCDVYERVRQLAPHLEVIELFIRYACLWVMLHAPPLPCATVASEWTDAWLLKAPAPEEEKVMAQNSSHWRASSSVTASVSPRRASDAIAAA</sequence>
<feature type="compositionally biased region" description="Acidic residues" evidence="1">
    <location>
        <begin position="223"/>
        <end position="234"/>
    </location>
</feature>
<dbReference type="HOGENOM" id="CLU_385192_0_0_1"/>
<proteinExistence type="predicted"/>
<dbReference type="Proteomes" id="UP000000542">
    <property type="component" value="Chromosome 3"/>
</dbReference>
<reference evidence="3" key="1">
    <citation type="journal article" date="2003" name="Nucleic Acids Res.">
        <title>Leishmania major chromosome 3 contains two long convergent polycistronic gene clusters separated by a tRNA gene.</title>
        <authorList>
            <person name="Worthey E.A."/>
            <person name="Martinez-Calvillo S."/>
            <person name="Schnaufer A."/>
            <person name="Aggarwal G."/>
            <person name="Cawthra J."/>
            <person name="Fazelinia G."/>
            <person name="Fong C."/>
            <person name="Fu G."/>
            <person name="Hassebrock M."/>
            <person name="Hixson G."/>
            <person name="Ivens A.C."/>
            <person name="Kiser P."/>
            <person name="Marsolini F."/>
            <person name="Rickel E."/>
            <person name="Salavati R."/>
            <person name="Sisk E."/>
            <person name="Sunkin S.M."/>
            <person name="Stuart K.D."/>
            <person name="Myler P.J."/>
        </authorList>
    </citation>
    <scope>NUCLEOTIDE SEQUENCE [LARGE SCALE GENOMIC DNA]</scope>
    <source>
        <strain evidence="3">MHOM/IL/81/Friedlin</strain>
    </source>
</reference>
<evidence type="ECO:0000256" key="1">
    <source>
        <dbReference type="SAM" id="MobiDB-lite"/>
    </source>
</evidence>
<keyword evidence="3" id="KW-1185">Reference proteome</keyword>
<dbReference type="RefSeq" id="XP_003721732.1">
    <property type="nucleotide sequence ID" value="XM_003721684.1"/>
</dbReference>
<reference evidence="2 3" key="2">
    <citation type="journal article" date="2005" name="Science">
        <title>The genome of the kinetoplastid parasite, Leishmania major.</title>
        <authorList>
            <person name="Ivens A.C."/>
            <person name="Peacock C.S."/>
            <person name="Worthey E.A."/>
            <person name="Murphy L."/>
            <person name="Aggarwal G."/>
            <person name="Berriman M."/>
            <person name="Sisk E."/>
            <person name="Rajandream M.A."/>
            <person name="Adlem E."/>
            <person name="Aert R."/>
            <person name="Anupama A."/>
            <person name="Apostolou Z."/>
            <person name="Attipoe P."/>
            <person name="Bason N."/>
            <person name="Bauser C."/>
            <person name="Beck A."/>
            <person name="Beverley S.M."/>
            <person name="Bianchettin G."/>
            <person name="Borzym K."/>
            <person name="Bothe G."/>
            <person name="Bruschi C.V."/>
            <person name="Collins M."/>
            <person name="Cadag E."/>
            <person name="Ciarloni L."/>
            <person name="Clayton C."/>
            <person name="Coulson R.M."/>
            <person name="Cronin A."/>
            <person name="Cruz A.K."/>
            <person name="Davies R.M."/>
            <person name="De Gaudenzi J."/>
            <person name="Dobson D.E."/>
            <person name="Duesterhoeft A."/>
            <person name="Fazelina G."/>
            <person name="Fosker N."/>
            <person name="Frasch A.C."/>
            <person name="Fraser A."/>
            <person name="Fuchs M."/>
            <person name="Gabel C."/>
            <person name="Goble A."/>
            <person name="Goffeau A."/>
            <person name="Harris D."/>
            <person name="Hertz-Fowler C."/>
            <person name="Hilbert H."/>
            <person name="Horn D."/>
            <person name="Huang Y."/>
            <person name="Klages S."/>
            <person name="Knights A."/>
            <person name="Kube M."/>
            <person name="Larke N."/>
            <person name="Litvin L."/>
            <person name="Lord A."/>
            <person name="Louie T."/>
            <person name="Marra M."/>
            <person name="Masuy D."/>
            <person name="Matthews K."/>
            <person name="Michaeli S."/>
            <person name="Mottram J.C."/>
            <person name="Muller-Auer S."/>
            <person name="Munden H."/>
            <person name="Nelson S."/>
            <person name="Norbertczak H."/>
            <person name="Oliver K."/>
            <person name="O'neil S."/>
            <person name="Pentony M."/>
            <person name="Pohl T.M."/>
            <person name="Price C."/>
            <person name="Purnelle B."/>
            <person name="Quail M.A."/>
            <person name="Rabbinowitsch E."/>
            <person name="Reinhardt R."/>
            <person name="Rieger M."/>
            <person name="Rinta J."/>
            <person name="Robben J."/>
            <person name="Robertson L."/>
            <person name="Ruiz J.C."/>
            <person name="Rutter S."/>
            <person name="Saunders D."/>
            <person name="Schafer M."/>
            <person name="Schein J."/>
            <person name="Schwartz D.C."/>
            <person name="Seeger K."/>
            <person name="Seyler A."/>
            <person name="Sharp S."/>
            <person name="Shin H."/>
            <person name="Sivam D."/>
            <person name="Squares R."/>
            <person name="Squares S."/>
            <person name="Tosato V."/>
            <person name="Vogt C."/>
            <person name="Volckaert G."/>
            <person name="Wambutt R."/>
            <person name="Warren T."/>
            <person name="Wedler H."/>
            <person name="Woodward J."/>
            <person name="Zhou S."/>
            <person name="Zimmermann W."/>
            <person name="Smith D.F."/>
            <person name="Blackwell J.M."/>
            <person name="Stuart K.D."/>
            <person name="Barrell B."/>
            <person name="Myler P.J."/>
        </authorList>
    </citation>
    <scope>NUCLEOTIDE SEQUENCE [LARGE SCALE GENOMIC DNA]</scope>
    <source>
        <strain evidence="3">MHOM/IL/81/Friedlin</strain>
    </source>
</reference>
<name>E9ACK1_LEIMA</name>
<dbReference type="eggNOG" id="ENOG502SHGC">
    <property type="taxonomic scope" value="Eukaryota"/>
</dbReference>
<dbReference type="InParanoid" id="E9ACK1"/>
<accession>E9ACK1</accession>
<evidence type="ECO:0000313" key="3">
    <source>
        <dbReference type="Proteomes" id="UP000000542"/>
    </source>
</evidence>
<evidence type="ECO:0000313" key="2">
    <source>
        <dbReference type="EMBL" id="CBZ12018.1"/>
    </source>
</evidence>
<organism evidence="2 3">
    <name type="scientific">Leishmania major</name>
    <dbReference type="NCBI Taxonomy" id="5664"/>
    <lineage>
        <taxon>Eukaryota</taxon>
        <taxon>Discoba</taxon>
        <taxon>Euglenozoa</taxon>
        <taxon>Kinetoplastea</taxon>
        <taxon>Metakinetoplastina</taxon>
        <taxon>Trypanosomatida</taxon>
        <taxon>Trypanosomatidae</taxon>
        <taxon>Leishmaniinae</taxon>
        <taxon>Leishmania</taxon>
    </lineage>
</organism>
<dbReference type="AlphaFoldDB" id="E9ACK1"/>
<dbReference type="VEuPathDB" id="TriTrypDB:LmjF.03.0560"/>
<dbReference type="EMBL" id="FR796399">
    <property type="protein sequence ID" value="CBZ12018.1"/>
    <property type="molecule type" value="Genomic_DNA"/>
</dbReference>
<reference evidence="2 3" key="3">
    <citation type="journal article" date="2011" name="Genome Res.">
        <title>Chromosome and gene copy number variation allow major structural change between species and strains of Leishmania.</title>
        <authorList>
            <person name="Rogers M.B."/>
            <person name="Hilley J.D."/>
            <person name="Dickens N.J."/>
            <person name="Wilkes J."/>
            <person name="Bates P.A."/>
            <person name="Depledge D.P."/>
            <person name="Harris D."/>
            <person name="Her Y."/>
            <person name="Herzyk P."/>
            <person name="Imamura H."/>
            <person name="Otto T.D."/>
            <person name="Sanders M."/>
            <person name="Seeger K."/>
            <person name="Dujardin J.C."/>
            <person name="Berriman M."/>
            <person name="Smith D.F."/>
            <person name="Hertz-Fowler C."/>
            <person name="Mottram J.C."/>
        </authorList>
    </citation>
    <scope>NUCLEOTIDE SEQUENCE [LARGE SCALE GENOMIC DNA]</scope>
    <source>
        <strain evidence="3">MHOM/IL/81/Friedlin</strain>
    </source>
</reference>
<dbReference type="GeneID" id="12981500"/>
<feature type="region of interest" description="Disordered" evidence="1">
    <location>
        <begin position="502"/>
        <end position="532"/>
    </location>
</feature>
<dbReference type="KEGG" id="lma:LMJF_03_0560"/>
<feature type="compositionally biased region" description="Acidic residues" evidence="1">
    <location>
        <begin position="291"/>
        <end position="303"/>
    </location>
</feature>
<protein>
    <submittedName>
        <fullName evidence="2">Uncharacterized protein</fullName>
    </submittedName>
</protein>
<dbReference type="VEuPathDB" id="TriTrypDB:LMJLV39_030010900"/>
<dbReference type="OMA" id="MALGWIR"/>
<gene>
    <name evidence="2" type="ORF">LMJF_03_0560</name>
</gene>
<feature type="region of interest" description="Disordered" evidence="1">
    <location>
        <begin position="352"/>
        <end position="379"/>
    </location>
</feature>
<dbReference type="VEuPathDB" id="TriTrypDB:LMJSD75_030010900"/>
<feature type="compositionally biased region" description="Low complexity" evidence="1">
    <location>
        <begin position="197"/>
        <end position="215"/>
    </location>
</feature>
<feature type="region of interest" description="Disordered" evidence="1">
    <location>
        <begin position="192"/>
        <end position="317"/>
    </location>
</feature>
<dbReference type="VEuPathDB" id="TriTrypDB:LMJFC_030010600"/>
<feature type="compositionally biased region" description="Basic residues" evidence="1">
    <location>
        <begin position="240"/>
        <end position="252"/>
    </location>
</feature>
<feature type="compositionally biased region" description="Gly residues" evidence="1">
    <location>
        <begin position="504"/>
        <end position="522"/>
    </location>
</feature>